<organism evidence="1 2">
    <name type="scientific">Cognatilysobacter bugurensis</name>
    <dbReference type="NCBI Taxonomy" id="543356"/>
    <lineage>
        <taxon>Bacteria</taxon>
        <taxon>Pseudomonadati</taxon>
        <taxon>Pseudomonadota</taxon>
        <taxon>Gammaproteobacteria</taxon>
        <taxon>Lysobacterales</taxon>
        <taxon>Lysobacteraceae</taxon>
        <taxon>Cognatilysobacter</taxon>
    </lineage>
</organism>
<dbReference type="AlphaFoldDB" id="A0A918SXT2"/>
<accession>A0A918SXT2</accession>
<sequence>MWLACAFMALAMPQAAGHEPLRLRALLITDVRAGDSAPPDLGLRGEARLTLHDNAARLDLVGWSLPPQVRDVTLALEGDGGARDALLALPLERDGDEGRVIGAQIPIEPAVQRRLARGEGRLLLKDDEGATIAGALRAHGHRAVGTAERSQPDL</sequence>
<dbReference type="EMBL" id="BMYD01000001">
    <property type="protein sequence ID" value="GHA77076.1"/>
    <property type="molecule type" value="Genomic_DNA"/>
</dbReference>
<reference evidence="1" key="2">
    <citation type="submission" date="2020-09" db="EMBL/GenBank/DDBJ databases">
        <authorList>
            <person name="Sun Q."/>
            <person name="Kim S."/>
        </authorList>
    </citation>
    <scope>NUCLEOTIDE SEQUENCE</scope>
    <source>
        <strain evidence="1">KCTC 23077</strain>
    </source>
</reference>
<proteinExistence type="predicted"/>
<name>A0A918SXT2_9GAMM</name>
<protein>
    <submittedName>
        <fullName evidence="1">Uncharacterized protein</fullName>
    </submittedName>
</protein>
<reference evidence="1" key="1">
    <citation type="journal article" date="2014" name="Int. J. Syst. Evol. Microbiol.">
        <title>Complete genome sequence of Corynebacterium casei LMG S-19264T (=DSM 44701T), isolated from a smear-ripened cheese.</title>
        <authorList>
            <consortium name="US DOE Joint Genome Institute (JGI-PGF)"/>
            <person name="Walter F."/>
            <person name="Albersmeier A."/>
            <person name="Kalinowski J."/>
            <person name="Ruckert C."/>
        </authorList>
    </citation>
    <scope>NUCLEOTIDE SEQUENCE</scope>
    <source>
        <strain evidence="1">KCTC 23077</strain>
    </source>
</reference>
<evidence type="ECO:0000313" key="2">
    <source>
        <dbReference type="Proteomes" id="UP000646426"/>
    </source>
</evidence>
<evidence type="ECO:0000313" key="1">
    <source>
        <dbReference type="EMBL" id="GHA77076.1"/>
    </source>
</evidence>
<comment type="caution">
    <text evidence="1">The sequence shown here is derived from an EMBL/GenBank/DDBJ whole genome shotgun (WGS) entry which is preliminary data.</text>
</comment>
<gene>
    <name evidence="1" type="ORF">GCM10007067_12980</name>
</gene>
<dbReference type="Proteomes" id="UP000646426">
    <property type="component" value="Unassembled WGS sequence"/>
</dbReference>
<keyword evidence="2" id="KW-1185">Reference proteome</keyword>